<dbReference type="PANTHER" id="PTHR38030:SF2">
    <property type="entry name" value="PROTOPORPHYRINOGEN IX DEHYDROGENASE [QUINONE]"/>
    <property type="match status" value="1"/>
</dbReference>
<organism evidence="2 3">
    <name type="scientific">Anaerovorax odorimutans</name>
    <dbReference type="NCBI Taxonomy" id="109327"/>
    <lineage>
        <taxon>Bacteria</taxon>
        <taxon>Bacillati</taxon>
        <taxon>Bacillota</taxon>
        <taxon>Clostridia</taxon>
        <taxon>Peptostreptococcales</taxon>
        <taxon>Anaerovoracaceae</taxon>
        <taxon>Anaerovorax</taxon>
    </lineage>
</organism>
<dbReference type="Proteomes" id="UP001524502">
    <property type="component" value="Unassembled WGS sequence"/>
</dbReference>
<proteinExistence type="predicted"/>
<dbReference type="InterPro" id="IPR026816">
    <property type="entry name" value="Flavodoxin_dom"/>
</dbReference>
<dbReference type="PROSITE" id="PS50902">
    <property type="entry name" value="FLAVODOXIN_LIKE"/>
    <property type="match status" value="1"/>
</dbReference>
<feature type="domain" description="Flavodoxin-like" evidence="1">
    <location>
        <begin position="4"/>
        <end position="151"/>
    </location>
</feature>
<dbReference type="Gene3D" id="3.40.50.360">
    <property type="match status" value="1"/>
</dbReference>
<accession>A0ABT1RN09</accession>
<dbReference type="InterPro" id="IPR008254">
    <property type="entry name" value="Flavodoxin/NO_synth"/>
</dbReference>
<gene>
    <name evidence="2" type="ORF">NE619_07515</name>
</gene>
<dbReference type="InterPro" id="IPR029039">
    <property type="entry name" value="Flavoprotein-like_sf"/>
</dbReference>
<reference evidence="2 3" key="1">
    <citation type="submission" date="2022-06" db="EMBL/GenBank/DDBJ databases">
        <title>Isolation of gut microbiota from human fecal samples.</title>
        <authorList>
            <person name="Pamer E.G."/>
            <person name="Barat B."/>
            <person name="Waligurski E."/>
            <person name="Medina S."/>
            <person name="Paddock L."/>
            <person name="Mostad J."/>
        </authorList>
    </citation>
    <scope>NUCLEOTIDE SEQUENCE [LARGE SCALE GENOMIC DNA]</scope>
    <source>
        <strain evidence="2 3">SL.3.17</strain>
    </source>
</reference>
<dbReference type="EMBL" id="JANFXK010000006">
    <property type="protein sequence ID" value="MCQ4636573.1"/>
    <property type="molecule type" value="Genomic_DNA"/>
</dbReference>
<evidence type="ECO:0000313" key="3">
    <source>
        <dbReference type="Proteomes" id="UP001524502"/>
    </source>
</evidence>
<dbReference type="Pfam" id="PF12724">
    <property type="entry name" value="Flavodoxin_5"/>
    <property type="match status" value="1"/>
</dbReference>
<evidence type="ECO:0000313" key="2">
    <source>
        <dbReference type="EMBL" id="MCQ4636573.1"/>
    </source>
</evidence>
<dbReference type="InterPro" id="IPR052200">
    <property type="entry name" value="Protoporphyrinogen_IX_DH"/>
</dbReference>
<keyword evidence="3" id="KW-1185">Reference proteome</keyword>
<sequence length="174" mass="19879">MNKIVVLYKSKYGAAKTYANWIKEALCCDVFEIEQYDWERTDRYDCVVIAGGIYAGGISAVKALKKNAEALAGKKAALFAVGASPLDEKALEQIKEQNLKQLSLDLPLFYGRGVYDESKMNFKDRTLCKLLKKALRKKDPQTFDPWMKELLEFDGQSCDWTDPVYLEPLLDYIR</sequence>
<dbReference type="RefSeq" id="WP_256131767.1">
    <property type="nucleotide sequence ID" value="NZ_JANFXK010000006.1"/>
</dbReference>
<dbReference type="PANTHER" id="PTHR38030">
    <property type="entry name" value="PROTOPORPHYRINOGEN IX DEHYDROGENASE [MENAQUINONE]"/>
    <property type="match status" value="1"/>
</dbReference>
<evidence type="ECO:0000259" key="1">
    <source>
        <dbReference type="PROSITE" id="PS50902"/>
    </source>
</evidence>
<protein>
    <submittedName>
        <fullName evidence="2">Flavodoxin domain-containing protein</fullName>
    </submittedName>
</protein>
<comment type="caution">
    <text evidence="2">The sequence shown here is derived from an EMBL/GenBank/DDBJ whole genome shotgun (WGS) entry which is preliminary data.</text>
</comment>
<name>A0ABT1RN09_9FIRM</name>
<dbReference type="SUPFAM" id="SSF52218">
    <property type="entry name" value="Flavoproteins"/>
    <property type="match status" value="1"/>
</dbReference>